<sequence>MPEDALQEVGSIALAVLIAVVIAVVVTAVVALIIRSIGKRKTWARLLIRRVRIPFRVLLLTIAVWAALAATVSGDTWPGLVDRIFQIATIGAAAWLVGATFVFLEDLGAERYRTDTADNRRARRLRTQMTIIRRVAVAAVVVIAIGASLLTFPEARTAGASLLASAGVLSIVAGLAAQSSLTNIFAGMQLAFSDAIRLDDVVIVENEWGRIEEITLTYVVVHLWDDRRLVLPTNYFTTQPFQNWTRTGSELLGAVELDLDWRVRPDEMRTELHRILEETDLWDQRVSVLQVTDAVGGYVRIRVLVTAKDAPTLFDLRCYVREGLVSWLHESDPIALPRQRVEMQHEEAGTAPAPRSRTKSAPDNLFSGDQQSNERGALFTGLIDLRETPDRDGRRHD</sequence>
<feature type="transmembrane region" description="Helical" evidence="6">
    <location>
        <begin position="158"/>
        <end position="177"/>
    </location>
</feature>
<dbReference type="Gene3D" id="1.10.287.1260">
    <property type="match status" value="1"/>
</dbReference>
<feature type="compositionally biased region" description="Basic and acidic residues" evidence="5">
    <location>
        <begin position="384"/>
        <end position="397"/>
    </location>
</feature>
<dbReference type="InterPro" id="IPR023408">
    <property type="entry name" value="MscS_beta-dom_sf"/>
</dbReference>
<dbReference type="InterPro" id="IPR006685">
    <property type="entry name" value="MscS_channel_2nd"/>
</dbReference>
<proteinExistence type="predicted"/>
<evidence type="ECO:0000256" key="6">
    <source>
        <dbReference type="SAM" id="Phobius"/>
    </source>
</evidence>
<reference evidence="9" key="1">
    <citation type="submission" date="2019-12" db="EMBL/GenBank/DDBJ databases">
        <title>Complete and draft genome sequences of new strains and members of some known species of the genus Rathayibacter isolated from plants.</title>
        <authorList>
            <person name="Tarlachkov S.V."/>
            <person name="Starodumova I.P."/>
            <person name="Dorofeeva L.V."/>
            <person name="Prisyazhnaya N.V."/>
            <person name="Leyn S."/>
            <person name="Zlamal J."/>
            <person name="Elan M."/>
            <person name="Osterman A.L."/>
            <person name="Nadler S."/>
            <person name="Subbotin S.A."/>
            <person name="Evtushenko L.I."/>
        </authorList>
    </citation>
    <scope>NUCLEOTIDE SEQUENCE [LARGE SCALE GENOMIC DNA]</scope>
    <source>
        <strain evidence="9">VKM Ac-2802</strain>
    </source>
</reference>
<evidence type="ECO:0000256" key="3">
    <source>
        <dbReference type="ARBA" id="ARBA00022989"/>
    </source>
</evidence>
<feature type="domain" description="Mechanosensitive ion channel MscS" evidence="7">
    <location>
        <begin position="180"/>
        <end position="246"/>
    </location>
</feature>
<dbReference type="Proteomes" id="UP000464597">
    <property type="component" value="Chromosome"/>
</dbReference>
<feature type="region of interest" description="Disordered" evidence="5">
    <location>
        <begin position="342"/>
        <end position="397"/>
    </location>
</feature>
<dbReference type="SUPFAM" id="SSF50182">
    <property type="entry name" value="Sm-like ribonucleoproteins"/>
    <property type="match status" value="1"/>
</dbReference>
<evidence type="ECO:0000256" key="5">
    <source>
        <dbReference type="SAM" id="MobiDB-lite"/>
    </source>
</evidence>
<name>A0ABX6GXT3_9MICO</name>
<evidence type="ECO:0000256" key="4">
    <source>
        <dbReference type="ARBA" id="ARBA00023136"/>
    </source>
</evidence>
<accession>A0ABX6GXT3</accession>
<evidence type="ECO:0000256" key="1">
    <source>
        <dbReference type="ARBA" id="ARBA00004370"/>
    </source>
</evidence>
<feature type="transmembrane region" description="Helical" evidence="6">
    <location>
        <begin position="55"/>
        <end position="72"/>
    </location>
</feature>
<keyword evidence="9" id="KW-1185">Reference proteome</keyword>
<evidence type="ECO:0000313" key="9">
    <source>
        <dbReference type="Proteomes" id="UP000464597"/>
    </source>
</evidence>
<evidence type="ECO:0000259" key="7">
    <source>
        <dbReference type="Pfam" id="PF00924"/>
    </source>
</evidence>
<comment type="subcellular location">
    <subcellularLocation>
        <location evidence="1">Membrane</location>
    </subcellularLocation>
</comment>
<dbReference type="InterPro" id="IPR010920">
    <property type="entry name" value="LSM_dom_sf"/>
</dbReference>
<keyword evidence="4 6" id="KW-0472">Membrane</keyword>
<organism evidence="8 9">
    <name type="scientific">Rathayibacter festucae</name>
    <dbReference type="NCBI Taxonomy" id="110937"/>
    <lineage>
        <taxon>Bacteria</taxon>
        <taxon>Bacillati</taxon>
        <taxon>Actinomycetota</taxon>
        <taxon>Actinomycetes</taxon>
        <taxon>Micrococcales</taxon>
        <taxon>Microbacteriaceae</taxon>
        <taxon>Rathayibacter</taxon>
    </lineage>
</organism>
<dbReference type="PANTHER" id="PTHR30566:SF25">
    <property type="entry name" value="INNER MEMBRANE PROTEIN"/>
    <property type="match status" value="1"/>
</dbReference>
<feature type="transmembrane region" description="Helical" evidence="6">
    <location>
        <begin position="131"/>
        <end position="152"/>
    </location>
</feature>
<protein>
    <submittedName>
        <fullName evidence="8">Mechanosensitive ion channel</fullName>
    </submittedName>
</protein>
<feature type="transmembrane region" description="Helical" evidence="6">
    <location>
        <begin position="12"/>
        <end position="34"/>
    </location>
</feature>
<dbReference type="PANTHER" id="PTHR30566">
    <property type="entry name" value="YNAI-RELATED MECHANOSENSITIVE ION CHANNEL"/>
    <property type="match status" value="1"/>
</dbReference>
<dbReference type="Gene3D" id="2.30.30.60">
    <property type="match status" value="1"/>
</dbReference>
<gene>
    <name evidence="8" type="ORF">GSU69_05620</name>
</gene>
<evidence type="ECO:0000313" key="8">
    <source>
        <dbReference type="EMBL" id="QHC62210.1"/>
    </source>
</evidence>
<keyword evidence="3 6" id="KW-1133">Transmembrane helix</keyword>
<evidence type="ECO:0000256" key="2">
    <source>
        <dbReference type="ARBA" id="ARBA00022692"/>
    </source>
</evidence>
<dbReference type="Pfam" id="PF00924">
    <property type="entry name" value="MS_channel_2nd"/>
    <property type="match status" value="1"/>
</dbReference>
<feature type="transmembrane region" description="Helical" evidence="6">
    <location>
        <begin position="84"/>
        <end position="104"/>
    </location>
</feature>
<dbReference type="RefSeq" id="WP_123734034.1">
    <property type="nucleotide sequence ID" value="NZ_CP047180.1"/>
</dbReference>
<dbReference type="EMBL" id="CP047180">
    <property type="protein sequence ID" value="QHC62210.1"/>
    <property type="molecule type" value="Genomic_DNA"/>
</dbReference>
<keyword evidence="2 6" id="KW-0812">Transmembrane</keyword>